<proteinExistence type="predicted"/>
<accession>A0A1S1QV69</accession>
<keyword evidence="2" id="KW-1185">Reference proteome</keyword>
<name>A0A1S1QV69_9ACTN</name>
<dbReference type="InterPro" id="IPR029058">
    <property type="entry name" value="AB_hydrolase_fold"/>
</dbReference>
<dbReference type="Gene3D" id="3.40.50.1820">
    <property type="entry name" value="alpha/beta hydrolase"/>
    <property type="match status" value="1"/>
</dbReference>
<sequence length="358" mass="38597">MSDVAQLREYALVHARSQGIGADVYGPVLDSIDNDVDGAEGSWALAWSRVAADAERRGELLDAVRLYNLARFPYVDGPVRQEAHARAVAAFDAWRQATTDIQSLELDLPGGRIRAWSAGLSATERRPLVILMGGIVSTKESHAPALTDADVLGVAAIATEIPGIGENGLAYGPESWRMLPDLLDAVADRADVTDTYALTLSFSGHLALRAAAADPRIRGVVTTGAPVHDFFTDADWLAQVPRITLDTLAHLTGAKVADLPHHLRGWAITDELLAGLGIPVAYAASLRDEIIPPGDVARLRRLLRRLEVLEKDDVHGSPRHVDEVRLWTVLTLLRFRGVTGPVVDGLTAALEAARTKEH</sequence>
<dbReference type="OrthoDB" id="5704902at2"/>
<dbReference type="EMBL" id="MBLM01000112">
    <property type="protein sequence ID" value="OHV37617.1"/>
    <property type="molecule type" value="Genomic_DNA"/>
</dbReference>
<evidence type="ECO:0000313" key="1">
    <source>
        <dbReference type="EMBL" id="OHV37617.1"/>
    </source>
</evidence>
<dbReference type="InterPro" id="IPR010520">
    <property type="entry name" value="FrsA-like"/>
</dbReference>
<dbReference type="GO" id="GO:0016787">
    <property type="term" value="F:hydrolase activity"/>
    <property type="evidence" value="ECO:0007669"/>
    <property type="project" value="UniProtKB-KW"/>
</dbReference>
<keyword evidence="1" id="KW-0012">Acyltransferase</keyword>
<protein>
    <submittedName>
        <fullName evidence="1">Hydrolase superfamily dihydrolipoamide acyltransferase-like protein</fullName>
    </submittedName>
</protein>
<dbReference type="RefSeq" id="WP_071084457.1">
    <property type="nucleotide sequence ID" value="NZ_MBLM01000112.1"/>
</dbReference>
<dbReference type="Pfam" id="PF06500">
    <property type="entry name" value="FrsA-like"/>
    <property type="match status" value="1"/>
</dbReference>
<dbReference type="GO" id="GO:0016746">
    <property type="term" value="F:acyltransferase activity"/>
    <property type="evidence" value="ECO:0007669"/>
    <property type="project" value="UniProtKB-KW"/>
</dbReference>
<dbReference type="AlphaFoldDB" id="A0A1S1QV69"/>
<dbReference type="SUPFAM" id="SSF53474">
    <property type="entry name" value="alpha/beta-Hydrolases"/>
    <property type="match status" value="1"/>
</dbReference>
<evidence type="ECO:0000313" key="2">
    <source>
        <dbReference type="Proteomes" id="UP000179627"/>
    </source>
</evidence>
<comment type="caution">
    <text evidence="1">The sequence shown here is derived from an EMBL/GenBank/DDBJ whole genome shotgun (WGS) entry which is preliminary data.</text>
</comment>
<reference evidence="2" key="1">
    <citation type="submission" date="2016-07" db="EMBL/GenBank/DDBJ databases">
        <title>Sequence Frankia sp. strain CcI1.17.</title>
        <authorList>
            <person name="Ghodhbane-Gtari F."/>
            <person name="Swanson E."/>
            <person name="Gueddou A."/>
            <person name="Morris K."/>
            <person name="Hezbri K."/>
            <person name="Ktari A."/>
            <person name="Nouioui I."/>
            <person name="Abebe-Akele F."/>
            <person name="Simpson S."/>
            <person name="Thomas K."/>
            <person name="Gtari M."/>
            <person name="Tisa L.S."/>
            <person name="Hurst S."/>
        </authorList>
    </citation>
    <scope>NUCLEOTIDE SEQUENCE [LARGE SCALE GENOMIC DNA]</scope>
    <source>
        <strain evidence="2">Cc1.17</strain>
    </source>
</reference>
<gene>
    <name evidence="1" type="ORF">CC117_16680</name>
</gene>
<organism evidence="1 2">
    <name type="scientific">Parafrankia colletiae</name>
    <dbReference type="NCBI Taxonomy" id="573497"/>
    <lineage>
        <taxon>Bacteria</taxon>
        <taxon>Bacillati</taxon>
        <taxon>Actinomycetota</taxon>
        <taxon>Actinomycetes</taxon>
        <taxon>Frankiales</taxon>
        <taxon>Frankiaceae</taxon>
        <taxon>Parafrankia</taxon>
    </lineage>
</organism>
<keyword evidence="1" id="KW-0808">Transferase</keyword>
<dbReference type="Proteomes" id="UP000179627">
    <property type="component" value="Unassembled WGS sequence"/>
</dbReference>
<keyword evidence="1" id="KW-0378">Hydrolase</keyword>